<protein>
    <submittedName>
        <fullName evidence="1">Uncharacterized protein</fullName>
    </submittedName>
</protein>
<dbReference type="Proteomes" id="UP000051439">
    <property type="component" value="Unassembled WGS sequence"/>
</dbReference>
<dbReference type="PATRIC" id="fig|1423766.4.peg.759"/>
<gene>
    <name evidence="1" type="ORF">FC98_GL000741</name>
</gene>
<organism evidence="1 2">
    <name type="scientific">Lentilactobacillus kisonensis DSM 19906 = JCM 15041</name>
    <dbReference type="NCBI Taxonomy" id="1423766"/>
    <lineage>
        <taxon>Bacteria</taxon>
        <taxon>Bacillati</taxon>
        <taxon>Bacillota</taxon>
        <taxon>Bacilli</taxon>
        <taxon>Lactobacillales</taxon>
        <taxon>Lactobacillaceae</taxon>
        <taxon>Lentilactobacillus</taxon>
    </lineage>
</organism>
<reference evidence="1 2" key="1">
    <citation type="journal article" date="2015" name="Genome Announc.">
        <title>Expanding the biotechnology potential of lactobacilli through comparative genomics of 213 strains and associated genera.</title>
        <authorList>
            <person name="Sun Z."/>
            <person name="Harris H.M."/>
            <person name="McCann A."/>
            <person name="Guo C."/>
            <person name="Argimon S."/>
            <person name="Zhang W."/>
            <person name="Yang X."/>
            <person name="Jeffery I.B."/>
            <person name="Cooney J.C."/>
            <person name="Kagawa T.F."/>
            <person name="Liu W."/>
            <person name="Song Y."/>
            <person name="Salvetti E."/>
            <person name="Wrobel A."/>
            <person name="Rasinkangas P."/>
            <person name="Parkhill J."/>
            <person name="Rea M.C."/>
            <person name="O'Sullivan O."/>
            <person name="Ritari J."/>
            <person name="Douillard F.P."/>
            <person name="Paul Ross R."/>
            <person name="Yang R."/>
            <person name="Briner A.E."/>
            <person name="Felis G.E."/>
            <person name="de Vos W.M."/>
            <person name="Barrangou R."/>
            <person name="Klaenhammer T.R."/>
            <person name="Caufield P.W."/>
            <person name="Cui Y."/>
            <person name="Zhang H."/>
            <person name="O'Toole P.W."/>
        </authorList>
    </citation>
    <scope>NUCLEOTIDE SEQUENCE [LARGE SCALE GENOMIC DNA]</scope>
    <source>
        <strain evidence="1 2">DSM 19906</strain>
    </source>
</reference>
<dbReference type="AlphaFoldDB" id="A0A0R1NMC2"/>
<accession>A0A0R1NMC2</accession>
<comment type="caution">
    <text evidence="1">The sequence shown here is derived from an EMBL/GenBank/DDBJ whole genome shotgun (WGS) entry which is preliminary data.</text>
</comment>
<sequence>MVVKVYHIQPYFGTNLTQFNRSLVSFETQVLKKETDAFNPKIQANVTTILNLE</sequence>
<evidence type="ECO:0000313" key="2">
    <source>
        <dbReference type="Proteomes" id="UP000051439"/>
    </source>
</evidence>
<dbReference type="EMBL" id="AZEB01000014">
    <property type="protein sequence ID" value="KRL21565.1"/>
    <property type="molecule type" value="Genomic_DNA"/>
</dbReference>
<proteinExistence type="predicted"/>
<keyword evidence="2" id="KW-1185">Reference proteome</keyword>
<name>A0A0R1NMC2_9LACO</name>
<evidence type="ECO:0000313" key="1">
    <source>
        <dbReference type="EMBL" id="KRL21565.1"/>
    </source>
</evidence>